<dbReference type="GO" id="GO:0032185">
    <property type="term" value="P:septin cytoskeleton organization"/>
    <property type="evidence" value="ECO:0007669"/>
    <property type="project" value="TreeGrafter"/>
</dbReference>
<dbReference type="FunFam" id="1.20.1270.60:FF:000102">
    <property type="entry name" value="WGS project CABT00000000 data, contig 2.23"/>
    <property type="match status" value="1"/>
</dbReference>
<keyword evidence="7" id="KW-1185">Reference proteome</keyword>
<feature type="region of interest" description="Disordered" evidence="3">
    <location>
        <begin position="241"/>
        <end position="291"/>
    </location>
</feature>
<keyword evidence="2" id="KW-0175">Coiled coil</keyword>
<proteinExistence type="predicted"/>
<reference evidence="6 7" key="1">
    <citation type="submission" date="2016-07" db="EMBL/GenBank/DDBJ databases">
        <title>Multiple horizontal gene transfer events from other fungi enriched the ability of initially mycotrophic Trichoderma (Ascomycota) to feed on dead plant biomass.</title>
        <authorList>
            <consortium name="DOE Joint Genome Institute"/>
            <person name="Aerts A."/>
            <person name="Atanasova L."/>
            <person name="Chenthamara K."/>
            <person name="Zhang J."/>
            <person name="Grujic M."/>
            <person name="Henrissat B."/>
            <person name="Kuo A."/>
            <person name="Salamov A."/>
            <person name="Lipzen A."/>
            <person name="Labutti K."/>
            <person name="Barry K."/>
            <person name="Miao Y."/>
            <person name="Rahimi M.J."/>
            <person name="Shen Q."/>
            <person name="Grigoriev I.V."/>
            <person name="Kubicek C.P."/>
            <person name="Druzhinina I.S."/>
        </authorList>
    </citation>
    <scope>NUCLEOTIDE SEQUENCE [LARGE SCALE GENOMIC DNA]</scope>
    <source>
        <strain evidence="6 7">ATCC 18648</strain>
    </source>
</reference>
<feature type="compositionally biased region" description="Polar residues" evidence="3">
    <location>
        <begin position="497"/>
        <end position="506"/>
    </location>
</feature>
<evidence type="ECO:0000256" key="2">
    <source>
        <dbReference type="SAM" id="Coils"/>
    </source>
</evidence>
<feature type="domain" description="Muniscin C-terminal" evidence="5">
    <location>
        <begin position="287"/>
        <end position="525"/>
    </location>
</feature>
<feature type="compositionally biased region" description="Polar residues" evidence="3">
    <location>
        <begin position="251"/>
        <end position="260"/>
    </location>
</feature>
<dbReference type="Pfam" id="PF10291">
    <property type="entry name" value="muHD"/>
    <property type="match status" value="1"/>
</dbReference>
<evidence type="ECO:0000256" key="1">
    <source>
        <dbReference type="ARBA" id="ARBA00022583"/>
    </source>
</evidence>
<dbReference type="SUPFAM" id="SSF103657">
    <property type="entry name" value="BAR/IMD domain-like"/>
    <property type="match status" value="1"/>
</dbReference>
<keyword evidence="1" id="KW-0254">Endocytosis</keyword>
<evidence type="ECO:0000259" key="4">
    <source>
        <dbReference type="Pfam" id="PF00611"/>
    </source>
</evidence>
<dbReference type="Proteomes" id="UP000240760">
    <property type="component" value="Unassembled WGS sequence"/>
</dbReference>
<dbReference type="GO" id="GO:0005886">
    <property type="term" value="C:plasma membrane"/>
    <property type="evidence" value="ECO:0007669"/>
    <property type="project" value="TreeGrafter"/>
</dbReference>
<dbReference type="InterPro" id="IPR027267">
    <property type="entry name" value="AH/BAR_dom_sf"/>
</dbReference>
<protein>
    <recommendedName>
        <fullName evidence="8">MHD domain-containing protein</fullName>
    </recommendedName>
</protein>
<evidence type="ECO:0000259" key="5">
    <source>
        <dbReference type="Pfam" id="PF10291"/>
    </source>
</evidence>
<dbReference type="InterPro" id="IPR001060">
    <property type="entry name" value="FCH_dom"/>
</dbReference>
<dbReference type="PANTHER" id="PTHR23065">
    <property type="entry name" value="PROLINE-SERINE-THREONINE PHOSPHATASE INTERACTING PROTEIN 1"/>
    <property type="match status" value="1"/>
</dbReference>
<dbReference type="PANTHER" id="PTHR23065:SF54">
    <property type="entry name" value="SUPPRESSOR OF YEAST PROFILIN DELETION"/>
    <property type="match status" value="1"/>
</dbReference>
<feature type="coiled-coil region" evidence="2">
    <location>
        <begin position="120"/>
        <end position="147"/>
    </location>
</feature>
<feature type="region of interest" description="Disordered" evidence="3">
    <location>
        <begin position="480"/>
        <end position="506"/>
    </location>
</feature>
<dbReference type="STRING" id="983965.A0A2T4C6A9"/>
<feature type="domain" description="FCH" evidence="4">
    <location>
        <begin position="22"/>
        <end position="94"/>
    </location>
</feature>
<evidence type="ECO:0000256" key="3">
    <source>
        <dbReference type="SAM" id="MobiDB-lite"/>
    </source>
</evidence>
<dbReference type="CDD" id="cd07650">
    <property type="entry name" value="F-BAR_Syp1p_like"/>
    <property type="match status" value="1"/>
</dbReference>
<dbReference type="AlphaFoldDB" id="A0A2T4C6A9"/>
<evidence type="ECO:0000313" key="7">
    <source>
        <dbReference type="Proteomes" id="UP000240760"/>
    </source>
</evidence>
<dbReference type="Gene3D" id="1.20.1270.60">
    <property type="entry name" value="Arfaptin homology (AH) domain/BAR domain"/>
    <property type="match status" value="1"/>
</dbReference>
<dbReference type="Pfam" id="PF00611">
    <property type="entry name" value="FCH"/>
    <property type="match status" value="1"/>
</dbReference>
<dbReference type="GO" id="GO:0030139">
    <property type="term" value="C:endocytic vesicle"/>
    <property type="evidence" value="ECO:0007669"/>
    <property type="project" value="TreeGrafter"/>
</dbReference>
<dbReference type="EMBL" id="KZ679131">
    <property type="protein sequence ID" value="PTB77054.1"/>
    <property type="molecule type" value="Genomic_DNA"/>
</dbReference>
<dbReference type="OrthoDB" id="331602at2759"/>
<evidence type="ECO:0000313" key="6">
    <source>
        <dbReference type="EMBL" id="PTB77054.1"/>
    </source>
</evidence>
<name>A0A2T4C6A9_TRILO</name>
<dbReference type="GO" id="GO:0006897">
    <property type="term" value="P:endocytosis"/>
    <property type="evidence" value="ECO:0007669"/>
    <property type="project" value="UniProtKB-KW"/>
</dbReference>
<organism evidence="6 7">
    <name type="scientific">Trichoderma longibrachiatum ATCC 18648</name>
    <dbReference type="NCBI Taxonomy" id="983965"/>
    <lineage>
        <taxon>Eukaryota</taxon>
        <taxon>Fungi</taxon>
        <taxon>Dikarya</taxon>
        <taxon>Ascomycota</taxon>
        <taxon>Pezizomycotina</taxon>
        <taxon>Sordariomycetes</taxon>
        <taxon>Hypocreomycetidae</taxon>
        <taxon>Hypocreales</taxon>
        <taxon>Hypocreaceae</taxon>
        <taxon>Trichoderma</taxon>
    </lineage>
</organism>
<accession>A0A2T4C6A9</accession>
<dbReference type="GO" id="GO:0032153">
    <property type="term" value="C:cell division site"/>
    <property type="evidence" value="ECO:0007669"/>
    <property type="project" value="TreeGrafter"/>
</dbReference>
<evidence type="ECO:0008006" key="8">
    <source>
        <dbReference type="Google" id="ProtNLM"/>
    </source>
</evidence>
<sequence>MDETARTEYPAMLAHLQPGQAVQTLNDRMKRINKINLEIADWLQERRRVEEQYVQGMRKLAQFKVPNAQSELGVFQLPWSRIIESVERLAQSHQLFADRVGNDVEQPLRNFHQRQDVTNMTNISNNLTTMARELDEARDRSDKLTKKGGKASAQKVDAASSKLEAATQQWESQAPFIFETLQVLDESRVDLLRDLLTQFQTHESDRAQRDTDIAVETLAMMLEISTEREVQAFVQKVTAGKAQLPPRTATRRSAVSQNSGSVPSTPNPTQPPPDDDVSEHNSLPNNEGKPAHEIIRINNFANLERIGPNRIFVHNTSPDQPDQFSLDVSHLSRTATAFSYRVFSEEGEAASLARHAPLLITPAWKPQGDKLGLLLQYQLNPECKWTAPVTLHNVVFVVSYEGRATGAQTKPTGTHLKDKHLVYWRLGDVTLTDAVQKIVCRIVGADGVEPQPGHVEARWEYAVTGNDAVGSGISISRLEASPSKEAVESDPFADENPASSNPSLVEQTWVDVPVTRKLVSGKYEAK</sequence>
<dbReference type="InterPro" id="IPR018808">
    <property type="entry name" value="Muniscin_C"/>
</dbReference>
<gene>
    <name evidence="6" type="ORF">M440DRAFT_1391542</name>
</gene>